<dbReference type="EMBL" id="JAFEUP010000001">
    <property type="protein sequence ID" value="MBM7060202.1"/>
    <property type="molecule type" value="Genomic_DNA"/>
</dbReference>
<sequence>MQRDRNTRFESFSAREGEAADFDEQDDYRQPAGRKPGRQRSLTLQIALGIWLGGVALMVTWFLLNVLFASFAVKLIGDSFSPKIGALQPQTWQSDAAKHQPPQLIAAPRSRQG</sequence>
<feature type="region of interest" description="Disordered" evidence="1">
    <location>
        <begin position="1"/>
        <end position="38"/>
    </location>
</feature>
<feature type="compositionally biased region" description="Basic and acidic residues" evidence="1">
    <location>
        <begin position="1"/>
        <end position="18"/>
    </location>
</feature>
<dbReference type="RefSeq" id="WP_204915281.1">
    <property type="nucleotide sequence ID" value="NZ_JAFEUP010000001.1"/>
</dbReference>
<evidence type="ECO:0000313" key="4">
    <source>
        <dbReference type="Proteomes" id="UP000717995"/>
    </source>
</evidence>
<feature type="transmembrane region" description="Helical" evidence="2">
    <location>
        <begin position="42"/>
        <end position="64"/>
    </location>
</feature>
<name>A0ABS2IE47_9GAMM</name>
<gene>
    <name evidence="3" type="ORF">JQX08_05740</name>
</gene>
<accession>A0ABS2IE47</accession>
<keyword evidence="2" id="KW-0812">Transmembrane</keyword>
<proteinExistence type="predicted"/>
<organism evidence="3 4">
    <name type="scientific">Zestomonas insulae</name>
    <dbReference type="NCBI Taxonomy" id="2809017"/>
    <lineage>
        <taxon>Bacteria</taxon>
        <taxon>Pseudomonadati</taxon>
        <taxon>Pseudomonadota</taxon>
        <taxon>Gammaproteobacteria</taxon>
        <taxon>Pseudomonadales</taxon>
        <taxon>Pseudomonadaceae</taxon>
        <taxon>Zestomonas</taxon>
    </lineage>
</organism>
<protein>
    <submittedName>
        <fullName evidence="3">Uncharacterized protein</fullName>
    </submittedName>
</protein>
<evidence type="ECO:0000256" key="2">
    <source>
        <dbReference type="SAM" id="Phobius"/>
    </source>
</evidence>
<evidence type="ECO:0000313" key="3">
    <source>
        <dbReference type="EMBL" id="MBM7060202.1"/>
    </source>
</evidence>
<evidence type="ECO:0000256" key="1">
    <source>
        <dbReference type="SAM" id="MobiDB-lite"/>
    </source>
</evidence>
<feature type="region of interest" description="Disordered" evidence="1">
    <location>
        <begin position="91"/>
        <end position="113"/>
    </location>
</feature>
<comment type="caution">
    <text evidence="3">The sequence shown here is derived from an EMBL/GenBank/DDBJ whole genome shotgun (WGS) entry which is preliminary data.</text>
</comment>
<keyword evidence="4" id="KW-1185">Reference proteome</keyword>
<reference evidence="3 4" key="1">
    <citation type="submission" date="2021-02" db="EMBL/GenBank/DDBJ databases">
        <authorList>
            <person name="Lee D.-H."/>
        </authorList>
    </citation>
    <scope>NUCLEOTIDE SEQUENCE [LARGE SCALE GENOMIC DNA]</scope>
    <source>
        <strain evidence="3 4">UL073</strain>
    </source>
</reference>
<keyword evidence="2" id="KW-0472">Membrane</keyword>
<keyword evidence="2" id="KW-1133">Transmembrane helix</keyword>
<dbReference type="Proteomes" id="UP000717995">
    <property type="component" value="Unassembled WGS sequence"/>
</dbReference>